<sequence>MTCRGFTLLAIHDFTHIKILDTVAGWEGIICGGPAVYLAMAEMLNEQYGRTVLPIG</sequence>
<dbReference type="Proteomes" id="UP001053296">
    <property type="component" value="Chromosome"/>
</dbReference>
<dbReference type="EMBL" id="AP024485">
    <property type="protein sequence ID" value="BCS88069.1"/>
    <property type="molecule type" value="Genomic_DNA"/>
</dbReference>
<keyword evidence="2" id="KW-1185">Reference proteome</keyword>
<name>A0ABN6ES52_9BACT</name>
<accession>A0ABN6ES52</accession>
<dbReference type="RefSeq" id="WP_347339459.1">
    <property type="nucleotide sequence ID" value="NZ_AP024485.1"/>
</dbReference>
<evidence type="ECO:0000313" key="2">
    <source>
        <dbReference type="Proteomes" id="UP001053296"/>
    </source>
</evidence>
<organism evidence="1 2">
    <name type="scientific">Pseudodesulfovibrio sediminis</name>
    <dbReference type="NCBI Taxonomy" id="2810563"/>
    <lineage>
        <taxon>Bacteria</taxon>
        <taxon>Pseudomonadati</taxon>
        <taxon>Thermodesulfobacteriota</taxon>
        <taxon>Desulfovibrionia</taxon>
        <taxon>Desulfovibrionales</taxon>
        <taxon>Desulfovibrionaceae</taxon>
    </lineage>
</organism>
<proteinExistence type="predicted"/>
<protein>
    <submittedName>
        <fullName evidence="1">Uncharacterized protein</fullName>
    </submittedName>
</protein>
<dbReference type="NCBIfam" id="NF038013">
    <property type="entry name" value="AceTr_1"/>
    <property type="match status" value="1"/>
</dbReference>
<evidence type="ECO:0000313" key="1">
    <source>
        <dbReference type="EMBL" id="BCS88069.1"/>
    </source>
</evidence>
<reference evidence="1" key="1">
    <citation type="journal article" date="2022" name="Arch. Microbiol.">
        <title>Pseudodesulfovibrio sediminis sp. nov., a mesophilic and neutrophilic sulfate-reducing bacterium isolated from sediment of a brackish lake.</title>
        <authorList>
            <person name="Takahashi A."/>
            <person name="Kojima H."/>
            <person name="Watanabe M."/>
            <person name="Fukui M."/>
        </authorList>
    </citation>
    <scope>NUCLEOTIDE SEQUENCE</scope>
    <source>
        <strain evidence="1">SF6</strain>
    </source>
</reference>
<gene>
    <name evidence="1" type="ORF">PSDVSF_13110</name>
</gene>